<evidence type="ECO:0000313" key="2">
    <source>
        <dbReference type="EMBL" id="KAK7407929.1"/>
    </source>
</evidence>
<proteinExistence type="predicted"/>
<sequence>MRIDIVVHVDVLCPWCFLEKRSLETAIYRYKARHPDVEFEVLWKPFLLYPTLRKGNKRDLYTTIMSPEKLRTFTQGVQTAGSRHGITFAVYGTTGPSQGCHRLMALALRTLGPDAQAAVVESLFRGHFEHGKDVTDQAWLVAVGRGVGLAEDDVLRVLRCEATGLFLEDEVRAAMASGVIAVPSVMVGGRFRVGGYQETELFEGVFDRLVRETEEERRPAD</sequence>
<feature type="domain" description="DSBA-like thioredoxin" evidence="1">
    <location>
        <begin position="5"/>
        <end position="203"/>
    </location>
</feature>
<dbReference type="PANTHER" id="PTHR13887:SF41">
    <property type="entry name" value="THIOREDOXIN SUPERFAMILY PROTEIN"/>
    <property type="match status" value="1"/>
</dbReference>
<dbReference type="PANTHER" id="PTHR13887">
    <property type="entry name" value="GLUTATHIONE S-TRANSFERASE KAPPA"/>
    <property type="match status" value="1"/>
</dbReference>
<accession>A0ABR1GR57</accession>
<evidence type="ECO:0000313" key="3">
    <source>
        <dbReference type="Proteomes" id="UP001498476"/>
    </source>
</evidence>
<dbReference type="Gene3D" id="3.40.30.10">
    <property type="entry name" value="Glutaredoxin"/>
    <property type="match status" value="1"/>
</dbReference>
<reference evidence="2 3" key="1">
    <citation type="journal article" date="2025" name="Microbiol. Resour. Announc.">
        <title>Draft genome sequences for Neonectria magnoliae and Neonectria punicea, canker pathogens of Liriodendron tulipifera and Acer saccharum in West Virginia.</title>
        <authorList>
            <person name="Petronek H.M."/>
            <person name="Kasson M.T."/>
            <person name="Metheny A.M."/>
            <person name="Stauder C.M."/>
            <person name="Lovett B."/>
            <person name="Lynch S.C."/>
            <person name="Garnas J.R."/>
            <person name="Kasson L.R."/>
            <person name="Stajich J.E."/>
        </authorList>
    </citation>
    <scope>NUCLEOTIDE SEQUENCE [LARGE SCALE GENOMIC DNA]</scope>
    <source>
        <strain evidence="2 3">NRRL 64653</strain>
    </source>
</reference>
<protein>
    <recommendedName>
        <fullName evidence="1">DSBA-like thioredoxin domain-containing protein</fullName>
    </recommendedName>
</protein>
<dbReference type="Pfam" id="PF01323">
    <property type="entry name" value="DSBA"/>
    <property type="match status" value="1"/>
</dbReference>
<dbReference type="InterPro" id="IPR036249">
    <property type="entry name" value="Thioredoxin-like_sf"/>
</dbReference>
<comment type="caution">
    <text evidence="2">The sequence shown here is derived from an EMBL/GenBank/DDBJ whole genome shotgun (WGS) entry which is preliminary data.</text>
</comment>
<dbReference type="EMBL" id="JAZAVJ010000205">
    <property type="protein sequence ID" value="KAK7407929.1"/>
    <property type="molecule type" value="Genomic_DNA"/>
</dbReference>
<keyword evidence="3" id="KW-1185">Reference proteome</keyword>
<organism evidence="2 3">
    <name type="scientific">Neonectria punicea</name>
    <dbReference type="NCBI Taxonomy" id="979145"/>
    <lineage>
        <taxon>Eukaryota</taxon>
        <taxon>Fungi</taxon>
        <taxon>Dikarya</taxon>
        <taxon>Ascomycota</taxon>
        <taxon>Pezizomycotina</taxon>
        <taxon>Sordariomycetes</taxon>
        <taxon>Hypocreomycetidae</taxon>
        <taxon>Hypocreales</taxon>
        <taxon>Nectriaceae</taxon>
        <taxon>Neonectria</taxon>
    </lineage>
</organism>
<dbReference type="Proteomes" id="UP001498476">
    <property type="component" value="Unassembled WGS sequence"/>
</dbReference>
<dbReference type="InterPro" id="IPR001853">
    <property type="entry name" value="DSBA-like_thioredoxin_dom"/>
</dbReference>
<dbReference type="SUPFAM" id="SSF52833">
    <property type="entry name" value="Thioredoxin-like"/>
    <property type="match status" value="1"/>
</dbReference>
<name>A0ABR1GR57_9HYPO</name>
<evidence type="ECO:0000259" key="1">
    <source>
        <dbReference type="Pfam" id="PF01323"/>
    </source>
</evidence>
<dbReference type="CDD" id="cd03024">
    <property type="entry name" value="DsbA_FrnE"/>
    <property type="match status" value="1"/>
</dbReference>
<gene>
    <name evidence="2" type="ORF">QQX98_009891</name>
</gene>